<dbReference type="AlphaFoldDB" id="A0A061S1M4"/>
<accession>A0A061S1M4</accession>
<protein>
    <submittedName>
        <fullName evidence="1">Uncharacterized protein</fullName>
    </submittedName>
</protein>
<sequence length="196" mass="21657">DLTVMNTNNISMPSQSSASNLSYSSFEEYSETCTCPSRKHGRGNLGATFSKIDTALQDADLKRKKAPKHACSKADFQGASFHTQKTADESVQESEESKIARIIQLREEVLKLRRDLSSKDQLVNNLSDELMLMKKESSAAETQLIGKGSSLRSANQKFIADILSNSAETGTCNCETSQSDKDSLEALDRFFKQFLP</sequence>
<dbReference type="EMBL" id="GBEZ01008882">
    <property type="protein sequence ID" value="JAC76681.1"/>
    <property type="molecule type" value="Transcribed_RNA"/>
</dbReference>
<feature type="non-terminal residue" evidence="1">
    <location>
        <position position="1"/>
    </location>
</feature>
<name>A0A061S1M4_9CHLO</name>
<organism evidence="1">
    <name type="scientific">Tetraselmis sp. GSL018</name>
    <dbReference type="NCBI Taxonomy" id="582737"/>
    <lineage>
        <taxon>Eukaryota</taxon>
        <taxon>Viridiplantae</taxon>
        <taxon>Chlorophyta</taxon>
        <taxon>core chlorophytes</taxon>
        <taxon>Chlorodendrophyceae</taxon>
        <taxon>Chlorodendrales</taxon>
        <taxon>Chlorodendraceae</taxon>
        <taxon>Tetraselmis</taxon>
    </lineage>
</organism>
<evidence type="ECO:0000313" key="1">
    <source>
        <dbReference type="EMBL" id="JAC76681.1"/>
    </source>
</evidence>
<gene>
    <name evidence="1" type="ORF">TSPGSL018_19536</name>
</gene>
<reference evidence="1" key="1">
    <citation type="submission" date="2014-05" db="EMBL/GenBank/DDBJ databases">
        <title>The transcriptome of the halophilic microalga Tetraselmis sp. GSL018 isolated from the Great Salt Lake, Utah.</title>
        <authorList>
            <person name="Jinkerson R.E."/>
            <person name="D'Adamo S."/>
            <person name="Posewitz M.C."/>
        </authorList>
    </citation>
    <scope>NUCLEOTIDE SEQUENCE</scope>
    <source>
        <strain evidence="1">GSL018</strain>
    </source>
</reference>
<proteinExistence type="predicted"/>